<reference evidence="1" key="2">
    <citation type="submission" date="2023-06" db="EMBL/GenBank/DDBJ databases">
        <authorList>
            <person name="Ma L."/>
            <person name="Liu K.-W."/>
            <person name="Li Z."/>
            <person name="Hsiao Y.-Y."/>
            <person name="Qi Y."/>
            <person name="Fu T."/>
            <person name="Tang G."/>
            <person name="Zhang D."/>
            <person name="Sun W.-H."/>
            <person name="Liu D.-K."/>
            <person name="Li Y."/>
            <person name="Chen G.-Z."/>
            <person name="Liu X.-D."/>
            <person name="Liao X.-Y."/>
            <person name="Jiang Y.-T."/>
            <person name="Yu X."/>
            <person name="Hao Y."/>
            <person name="Huang J."/>
            <person name="Zhao X.-W."/>
            <person name="Ke S."/>
            <person name="Chen Y.-Y."/>
            <person name="Wu W.-L."/>
            <person name="Hsu J.-L."/>
            <person name="Lin Y.-F."/>
            <person name="Huang M.-D."/>
            <person name="Li C.-Y."/>
            <person name="Huang L."/>
            <person name="Wang Z.-W."/>
            <person name="Zhao X."/>
            <person name="Zhong W.-Y."/>
            <person name="Peng D.-H."/>
            <person name="Ahmad S."/>
            <person name="Lan S."/>
            <person name="Zhang J.-S."/>
            <person name="Tsai W.-C."/>
            <person name="Van De Peer Y."/>
            <person name="Liu Z.-J."/>
        </authorList>
    </citation>
    <scope>NUCLEOTIDE SEQUENCE</scope>
    <source>
        <strain evidence="1">CP</strain>
        <tissue evidence="1">Leaves</tissue>
    </source>
</reference>
<protein>
    <submittedName>
        <fullName evidence="1">Uncharacterized protein</fullName>
    </submittedName>
</protein>
<dbReference type="AlphaFoldDB" id="A0AAV9D6V4"/>
<reference evidence="1" key="1">
    <citation type="journal article" date="2023" name="Nat. Commun.">
        <title>Diploid and tetraploid genomes of Acorus and the evolution of monocots.</title>
        <authorList>
            <person name="Ma L."/>
            <person name="Liu K.W."/>
            <person name="Li Z."/>
            <person name="Hsiao Y.Y."/>
            <person name="Qi Y."/>
            <person name="Fu T."/>
            <person name="Tang G.D."/>
            <person name="Zhang D."/>
            <person name="Sun W.H."/>
            <person name="Liu D.K."/>
            <person name="Li Y."/>
            <person name="Chen G.Z."/>
            <person name="Liu X.D."/>
            <person name="Liao X.Y."/>
            <person name="Jiang Y.T."/>
            <person name="Yu X."/>
            <person name="Hao Y."/>
            <person name="Huang J."/>
            <person name="Zhao X.W."/>
            <person name="Ke S."/>
            <person name="Chen Y.Y."/>
            <person name="Wu W.L."/>
            <person name="Hsu J.L."/>
            <person name="Lin Y.F."/>
            <person name="Huang M.D."/>
            <person name="Li C.Y."/>
            <person name="Huang L."/>
            <person name="Wang Z.W."/>
            <person name="Zhao X."/>
            <person name="Zhong W.Y."/>
            <person name="Peng D.H."/>
            <person name="Ahmad S."/>
            <person name="Lan S."/>
            <person name="Zhang J.S."/>
            <person name="Tsai W.C."/>
            <person name="Van de Peer Y."/>
            <person name="Liu Z.J."/>
        </authorList>
    </citation>
    <scope>NUCLEOTIDE SEQUENCE</scope>
    <source>
        <strain evidence="1">CP</strain>
    </source>
</reference>
<dbReference type="Proteomes" id="UP001180020">
    <property type="component" value="Unassembled WGS sequence"/>
</dbReference>
<gene>
    <name evidence="1" type="ORF">QJS10_CPB15g00897</name>
</gene>
<proteinExistence type="predicted"/>
<sequence>MQVIMDAMDLNDLEYVGLNVDFQHEETMNPNERTDDIKYYEANEELIIGMEFDSLDVAYSRYKAFSFRSSFGVTKTRRKFTPEGDLKIVIFASSKDRKYRK</sequence>
<evidence type="ECO:0000313" key="1">
    <source>
        <dbReference type="EMBL" id="KAK1296529.1"/>
    </source>
</evidence>
<name>A0AAV9D6V4_ACOCL</name>
<dbReference type="EMBL" id="JAUJYO010000015">
    <property type="protein sequence ID" value="KAK1296529.1"/>
    <property type="molecule type" value="Genomic_DNA"/>
</dbReference>
<accession>A0AAV9D6V4</accession>
<comment type="caution">
    <text evidence="1">The sequence shown here is derived from an EMBL/GenBank/DDBJ whole genome shotgun (WGS) entry which is preliminary data.</text>
</comment>
<evidence type="ECO:0000313" key="2">
    <source>
        <dbReference type="Proteomes" id="UP001180020"/>
    </source>
</evidence>
<keyword evidence="2" id="KW-1185">Reference proteome</keyword>
<organism evidence="1 2">
    <name type="scientific">Acorus calamus</name>
    <name type="common">Sweet flag</name>
    <dbReference type="NCBI Taxonomy" id="4465"/>
    <lineage>
        <taxon>Eukaryota</taxon>
        <taxon>Viridiplantae</taxon>
        <taxon>Streptophyta</taxon>
        <taxon>Embryophyta</taxon>
        <taxon>Tracheophyta</taxon>
        <taxon>Spermatophyta</taxon>
        <taxon>Magnoliopsida</taxon>
        <taxon>Liliopsida</taxon>
        <taxon>Acoraceae</taxon>
        <taxon>Acorus</taxon>
    </lineage>
</organism>